<dbReference type="Pfam" id="PF01408">
    <property type="entry name" value="GFO_IDH_MocA"/>
    <property type="match status" value="1"/>
</dbReference>
<evidence type="ECO:0000313" key="3">
    <source>
        <dbReference type="EMBL" id="MEA9356621.1"/>
    </source>
</evidence>
<evidence type="ECO:0000259" key="2">
    <source>
        <dbReference type="Pfam" id="PF22725"/>
    </source>
</evidence>
<dbReference type="SUPFAM" id="SSF55347">
    <property type="entry name" value="Glyceraldehyde-3-phosphate dehydrogenase-like, C-terminal domain"/>
    <property type="match status" value="1"/>
</dbReference>
<name>A0ABU5VU80_9BACT</name>
<dbReference type="InterPro" id="IPR055170">
    <property type="entry name" value="GFO_IDH_MocA-like_dom"/>
</dbReference>
<dbReference type="SUPFAM" id="SSF51735">
    <property type="entry name" value="NAD(P)-binding Rossmann-fold domains"/>
    <property type="match status" value="1"/>
</dbReference>
<dbReference type="EMBL" id="JAYGJQ010000002">
    <property type="protein sequence ID" value="MEA9356621.1"/>
    <property type="molecule type" value="Genomic_DNA"/>
</dbReference>
<feature type="domain" description="GFO/IDH/MocA-like oxidoreductase" evidence="2">
    <location>
        <begin position="125"/>
        <end position="250"/>
    </location>
</feature>
<evidence type="ECO:0000313" key="4">
    <source>
        <dbReference type="Proteomes" id="UP001302274"/>
    </source>
</evidence>
<dbReference type="PANTHER" id="PTHR43377">
    <property type="entry name" value="BILIVERDIN REDUCTASE A"/>
    <property type="match status" value="1"/>
</dbReference>
<reference evidence="3 4" key="1">
    <citation type="submission" date="2023-11" db="EMBL/GenBank/DDBJ databases">
        <title>A Novel Polar Bacteriovorax (B. antarcticus) Isolated from the Biocrust in Antarctica.</title>
        <authorList>
            <person name="Mun W."/>
            <person name="Choi S.Y."/>
            <person name="Mitchell R.J."/>
        </authorList>
    </citation>
    <scope>NUCLEOTIDE SEQUENCE [LARGE SCALE GENOMIC DNA]</scope>
    <source>
        <strain evidence="3 4">PP10</strain>
    </source>
</reference>
<dbReference type="Gene3D" id="3.30.360.10">
    <property type="entry name" value="Dihydrodipicolinate Reductase, domain 2"/>
    <property type="match status" value="1"/>
</dbReference>
<dbReference type="Proteomes" id="UP001302274">
    <property type="component" value="Unassembled WGS sequence"/>
</dbReference>
<dbReference type="PANTHER" id="PTHR43377:SF1">
    <property type="entry name" value="BILIVERDIN REDUCTASE A"/>
    <property type="match status" value="1"/>
</dbReference>
<dbReference type="Pfam" id="PF22725">
    <property type="entry name" value="GFO_IDH_MocA_C3"/>
    <property type="match status" value="1"/>
</dbReference>
<proteinExistence type="predicted"/>
<dbReference type="InterPro" id="IPR000683">
    <property type="entry name" value="Gfo/Idh/MocA-like_OxRdtase_N"/>
</dbReference>
<protein>
    <submittedName>
        <fullName evidence="3">Gfo/Idh/MocA family oxidoreductase</fullName>
    </submittedName>
</protein>
<dbReference type="InterPro" id="IPR051450">
    <property type="entry name" value="Gfo/Idh/MocA_Oxidoreductases"/>
</dbReference>
<accession>A0ABU5VU80</accession>
<dbReference type="InterPro" id="IPR036291">
    <property type="entry name" value="NAD(P)-bd_dom_sf"/>
</dbReference>
<organism evidence="3 4">
    <name type="scientific">Bacteriovorax antarcticus</name>
    <dbReference type="NCBI Taxonomy" id="3088717"/>
    <lineage>
        <taxon>Bacteria</taxon>
        <taxon>Pseudomonadati</taxon>
        <taxon>Bdellovibrionota</taxon>
        <taxon>Bacteriovoracia</taxon>
        <taxon>Bacteriovoracales</taxon>
        <taxon>Bacteriovoracaceae</taxon>
        <taxon>Bacteriovorax</taxon>
    </lineage>
</organism>
<dbReference type="RefSeq" id="WP_323576429.1">
    <property type="nucleotide sequence ID" value="NZ_JAYGJQ010000002.1"/>
</dbReference>
<gene>
    <name evidence="3" type="ORF">SHI21_10415</name>
</gene>
<dbReference type="Gene3D" id="3.40.50.720">
    <property type="entry name" value="NAD(P)-binding Rossmann-like Domain"/>
    <property type="match status" value="1"/>
</dbReference>
<comment type="caution">
    <text evidence="3">The sequence shown here is derived from an EMBL/GenBank/DDBJ whole genome shotgun (WGS) entry which is preliminary data.</text>
</comment>
<keyword evidence="4" id="KW-1185">Reference proteome</keyword>
<feature type="domain" description="Gfo/Idh/MocA-like oxidoreductase N-terminal" evidence="1">
    <location>
        <begin position="3"/>
        <end position="90"/>
    </location>
</feature>
<sequence>MKKFVVIGLGSMGKRRIRCLQKLGYKNISGFDPREDRGTEAKNTYNIELISDVEAYVAENKPHIIISVPPHLHNIYMKVAVKYGCHFFVEASVLDDDFTEIIAEVSKKNIVAAPSCTLLFHPAIQLIKKMIDQNELGKLSNWLYHSGQYLPDWHPYEKVSDYYVSRKDTSGGREIVPFELSWICSVFNFPDTVASTFGKTIEFEGGEDVDDTYNLLMKYKKGFFGVLTVDVVSRYATRRLMINGQDGQLRWDWENAHIDVYLAKTGKWEKVEFEKGEAHEGYNPNIVEDMYVNEIKSFLSAADKTGQYPTDLSYDWDVLKTLYKAEKNAI</sequence>
<evidence type="ECO:0000259" key="1">
    <source>
        <dbReference type="Pfam" id="PF01408"/>
    </source>
</evidence>